<dbReference type="InterPro" id="IPR011687">
    <property type="entry name" value="Nop53/GLTSCR2"/>
</dbReference>
<dbReference type="PANTHER" id="PTHR14211:SF7">
    <property type="entry name" value="RIBOSOME BIOGENESIS PROTEIN NOP53"/>
    <property type="match status" value="1"/>
</dbReference>
<dbReference type="HOGENOM" id="CLU_035888_1_0_1"/>
<feature type="region of interest" description="Disordered" evidence="6">
    <location>
        <begin position="1"/>
        <end position="22"/>
    </location>
</feature>
<dbReference type="GO" id="GO:0000027">
    <property type="term" value="P:ribosomal large subunit assembly"/>
    <property type="evidence" value="ECO:0007669"/>
    <property type="project" value="UniProtKB-UniRule"/>
</dbReference>
<comment type="subcellular location">
    <subcellularLocation>
        <location evidence="5">Nucleus</location>
        <location evidence="5">Nucleolus</location>
    </subcellularLocation>
    <subcellularLocation>
        <location evidence="5">Nucleus</location>
        <location evidence="5">Nucleoplasm</location>
    </subcellularLocation>
</comment>
<accession>A0A0D2BRL0</accession>
<dbReference type="RefSeq" id="XP_016260308.1">
    <property type="nucleotide sequence ID" value="XM_016408554.1"/>
</dbReference>
<feature type="region of interest" description="Disordered" evidence="6">
    <location>
        <begin position="247"/>
        <end position="314"/>
    </location>
</feature>
<evidence type="ECO:0000256" key="2">
    <source>
        <dbReference type="ARBA" id="ARBA00018339"/>
    </source>
</evidence>
<dbReference type="GO" id="GO:0006364">
    <property type="term" value="P:rRNA processing"/>
    <property type="evidence" value="ECO:0007669"/>
    <property type="project" value="TreeGrafter"/>
</dbReference>
<evidence type="ECO:0000256" key="1">
    <source>
        <dbReference type="ARBA" id="ARBA00008838"/>
    </source>
</evidence>
<name>A0A0D2BRL0_9EURO</name>
<feature type="region of interest" description="Disordered" evidence="6">
    <location>
        <begin position="146"/>
        <end position="209"/>
    </location>
</feature>
<evidence type="ECO:0000313" key="8">
    <source>
        <dbReference type="Proteomes" id="UP000053342"/>
    </source>
</evidence>
<dbReference type="Pfam" id="PF07767">
    <property type="entry name" value="Nop53"/>
    <property type="match status" value="1"/>
</dbReference>
<evidence type="ECO:0000256" key="4">
    <source>
        <dbReference type="ARBA" id="ARBA00023242"/>
    </source>
</evidence>
<sequence>MPSDIGAPQQLKQSSRKGKKAWRKNVDITEVQTGLENLREEIIQGGPIAEKASEELFALDVKGSEDIKIKYKLQKPLKVDEILSRRSAVPALDSRKRPHSAVGYGIVTSSKRQKPDWVSKKEVQRLRNNLDKSTFLDSQNIESENASFDPWAIGPEPLSSRDESKEYIPKPKPKVAPATIRRAPIAMTATGKPVRAVQQPEGGTSYNPAFEDWDELLNKEGERELQAEKARLLDAQIAAEKEERIQQLASLPDPNPADEESAWEGFETDNDDPELLKKKRPERKTPAQRNKIKRRREAERLAKHEKRMGDKQKQAEQIINSLILQQERENELSTEEEQLEAVGIDDRALRRRKLGTAPIPEKSLEVVLPDELQDSLRRLKPEGNLLNDRFRNLLVNGKLESRKPILQPKKAKRKITEKWSYKDFSVKV</sequence>
<dbReference type="GO" id="GO:0005654">
    <property type="term" value="C:nucleoplasm"/>
    <property type="evidence" value="ECO:0007669"/>
    <property type="project" value="UniProtKB-SubCell"/>
</dbReference>
<dbReference type="EMBL" id="KN847338">
    <property type="protein sequence ID" value="KIW40092.1"/>
    <property type="molecule type" value="Genomic_DNA"/>
</dbReference>
<feature type="compositionally biased region" description="Acidic residues" evidence="6">
    <location>
        <begin position="256"/>
        <end position="273"/>
    </location>
</feature>
<proteinExistence type="inferred from homology"/>
<dbReference type="GeneID" id="27359397"/>
<dbReference type="GO" id="GO:0008097">
    <property type="term" value="F:5S rRNA binding"/>
    <property type="evidence" value="ECO:0007669"/>
    <property type="project" value="TreeGrafter"/>
</dbReference>
<organism evidence="7 8">
    <name type="scientific">Exophiala oligosperma</name>
    <dbReference type="NCBI Taxonomy" id="215243"/>
    <lineage>
        <taxon>Eukaryota</taxon>
        <taxon>Fungi</taxon>
        <taxon>Dikarya</taxon>
        <taxon>Ascomycota</taxon>
        <taxon>Pezizomycotina</taxon>
        <taxon>Eurotiomycetes</taxon>
        <taxon>Chaetothyriomycetidae</taxon>
        <taxon>Chaetothyriales</taxon>
        <taxon>Herpotrichiellaceae</taxon>
        <taxon>Exophiala</taxon>
    </lineage>
</organism>
<evidence type="ECO:0000256" key="5">
    <source>
        <dbReference type="PIRNR" id="PIRNR017302"/>
    </source>
</evidence>
<protein>
    <recommendedName>
        <fullName evidence="2 5">Ribosome biogenesis protein NOP53</fullName>
    </recommendedName>
</protein>
<dbReference type="PIRSF" id="PIRSF017302">
    <property type="entry name" value="Gltscr2"/>
    <property type="match status" value="1"/>
</dbReference>
<evidence type="ECO:0000256" key="3">
    <source>
        <dbReference type="ARBA" id="ARBA00022517"/>
    </source>
</evidence>
<dbReference type="AlphaFoldDB" id="A0A0D2BRL0"/>
<keyword evidence="3 5" id="KW-0690">Ribosome biogenesis</keyword>
<evidence type="ECO:0000256" key="6">
    <source>
        <dbReference type="SAM" id="MobiDB-lite"/>
    </source>
</evidence>
<reference evidence="7 8" key="1">
    <citation type="submission" date="2015-01" db="EMBL/GenBank/DDBJ databases">
        <title>The Genome Sequence of Exophiala oligosperma CBS72588.</title>
        <authorList>
            <consortium name="The Broad Institute Genomics Platform"/>
            <person name="Cuomo C."/>
            <person name="de Hoog S."/>
            <person name="Gorbushina A."/>
            <person name="Stielow B."/>
            <person name="Teixiera M."/>
            <person name="Abouelleil A."/>
            <person name="Chapman S.B."/>
            <person name="Priest M."/>
            <person name="Young S.K."/>
            <person name="Wortman J."/>
            <person name="Nusbaum C."/>
            <person name="Birren B."/>
        </authorList>
    </citation>
    <scope>NUCLEOTIDE SEQUENCE [LARGE SCALE GENOMIC DNA]</scope>
    <source>
        <strain evidence="7 8">CBS 72588</strain>
    </source>
</reference>
<dbReference type="OrthoDB" id="5072at2759"/>
<feature type="compositionally biased region" description="Basic and acidic residues" evidence="6">
    <location>
        <begin position="159"/>
        <end position="169"/>
    </location>
</feature>
<dbReference type="Proteomes" id="UP000053342">
    <property type="component" value="Unassembled WGS sequence"/>
</dbReference>
<gene>
    <name evidence="7" type="ORF">PV06_07323</name>
</gene>
<comment type="function">
    <text evidence="5">May play a role in ribosome biogenesis.</text>
</comment>
<dbReference type="VEuPathDB" id="FungiDB:PV06_07323"/>
<evidence type="ECO:0000313" key="7">
    <source>
        <dbReference type="EMBL" id="KIW40092.1"/>
    </source>
</evidence>
<dbReference type="GO" id="GO:0005730">
    <property type="term" value="C:nucleolus"/>
    <property type="evidence" value="ECO:0007669"/>
    <property type="project" value="UniProtKB-SubCell"/>
</dbReference>
<dbReference type="STRING" id="215243.A0A0D2BRL0"/>
<feature type="compositionally biased region" description="Basic and acidic residues" evidence="6">
    <location>
        <begin position="296"/>
        <end position="314"/>
    </location>
</feature>
<comment type="similarity">
    <text evidence="1 5">Belongs to the NOP53 family.</text>
</comment>
<keyword evidence="8" id="KW-1185">Reference proteome</keyword>
<dbReference type="PANTHER" id="PTHR14211">
    <property type="entry name" value="GLIOMA SUPPRESSOR CANDIDATE REGION GENE 2"/>
    <property type="match status" value="1"/>
</dbReference>
<keyword evidence="4 5" id="KW-0539">Nucleus</keyword>